<sequence length="165" mass="18444">MADDTEQNRAHEREPIALEVSYKRLNAFFSDYTRNISKGGTFIKTDKPLEVGTEFLFKLHVPTMVEPLCILGRVQWVRAEADPAAARGGDGGAPGMGIRFVYGDADERAAVERQIERIMVDSLGQRLYSRLMELSRDDGPSGDSEEALSGAYEEMSKPSQRRRES</sequence>
<dbReference type="KEGG" id="hoh:Hoch_4722"/>
<feature type="region of interest" description="Disordered" evidence="1">
    <location>
        <begin position="134"/>
        <end position="165"/>
    </location>
</feature>
<dbReference type="InterPro" id="IPR009875">
    <property type="entry name" value="PilZ_domain"/>
</dbReference>
<dbReference type="Pfam" id="PF07238">
    <property type="entry name" value="PilZ"/>
    <property type="match status" value="1"/>
</dbReference>
<dbReference type="Gene3D" id="2.40.10.220">
    <property type="entry name" value="predicted glycosyltransferase like domains"/>
    <property type="match status" value="1"/>
</dbReference>
<gene>
    <name evidence="3" type="ordered locus">Hoch_4722</name>
</gene>
<dbReference type="Proteomes" id="UP000001880">
    <property type="component" value="Chromosome"/>
</dbReference>
<dbReference type="RefSeq" id="WP_012829810.1">
    <property type="nucleotide sequence ID" value="NC_013440.1"/>
</dbReference>
<dbReference type="eggNOG" id="COG3215">
    <property type="taxonomic scope" value="Bacteria"/>
</dbReference>
<dbReference type="EMBL" id="CP001804">
    <property type="protein sequence ID" value="ACY17212.1"/>
    <property type="molecule type" value="Genomic_DNA"/>
</dbReference>
<dbReference type="GO" id="GO:0035438">
    <property type="term" value="F:cyclic-di-GMP binding"/>
    <property type="evidence" value="ECO:0007669"/>
    <property type="project" value="InterPro"/>
</dbReference>
<dbReference type="AlphaFoldDB" id="D0LRI4"/>
<evidence type="ECO:0000256" key="1">
    <source>
        <dbReference type="SAM" id="MobiDB-lite"/>
    </source>
</evidence>
<evidence type="ECO:0000313" key="4">
    <source>
        <dbReference type="Proteomes" id="UP000001880"/>
    </source>
</evidence>
<dbReference type="STRING" id="502025.Hoch_4722"/>
<organism evidence="3 4">
    <name type="scientific">Haliangium ochraceum (strain DSM 14365 / JCM 11303 / SMP-2)</name>
    <dbReference type="NCBI Taxonomy" id="502025"/>
    <lineage>
        <taxon>Bacteria</taxon>
        <taxon>Pseudomonadati</taxon>
        <taxon>Myxococcota</taxon>
        <taxon>Polyangia</taxon>
        <taxon>Haliangiales</taxon>
        <taxon>Kofleriaceae</taxon>
        <taxon>Haliangium</taxon>
    </lineage>
</organism>
<name>D0LRI4_HALO1</name>
<evidence type="ECO:0000259" key="2">
    <source>
        <dbReference type="Pfam" id="PF07238"/>
    </source>
</evidence>
<dbReference type="OrthoDB" id="5516249at2"/>
<feature type="domain" description="PilZ" evidence="2">
    <location>
        <begin position="7"/>
        <end position="116"/>
    </location>
</feature>
<reference evidence="3 4" key="1">
    <citation type="journal article" date="2010" name="Stand. Genomic Sci.">
        <title>Complete genome sequence of Haliangium ochraceum type strain (SMP-2).</title>
        <authorList>
            <consortium name="US DOE Joint Genome Institute (JGI-PGF)"/>
            <person name="Ivanova N."/>
            <person name="Daum C."/>
            <person name="Lang E."/>
            <person name="Abt B."/>
            <person name="Kopitz M."/>
            <person name="Saunders E."/>
            <person name="Lapidus A."/>
            <person name="Lucas S."/>
            <person name="Glavina Del Rio T."/>
            <person name="Nolan M."/>
            <person name="Tice H."/>
            <person name="Copeland A."/>
            <person name="Cheng J.F."/>
            <person name="Chen F."/>
            <person name="Bruce D."/>
            <person name="Goodwin L."/>
            <person name="Pitluck S."/>
            <person name="Mavromatis K."/>
            <person name="Pati A."/>
            <person name="Mikhailova N."/>
            <person name="Chen A."/>
            <person name="Palaniappan K."/>
            <person name="Land M."/>
            <person name="Hauser L."/>
            <person name="Chang Y.J."/>
            <person name="Jeffries C.D."/>
            <person name="Detter J.C."/>
            <person name="Brettin T."/>
            <person name="Rohde M."/>
            <person name="Goker M."/>
            <person name="Bristow J."/>
            <person name="Markowitz V."/>
            <person name="Eisen J.A."/>
            <person name="Hugenholtz P."/>
            <person name="Kyrpides N.C."/>
            <person name="Klenk H.P."/>
        </authorList>
    </citation>
    <scope>NUCLEOTIDE SEQUENCE [LARGE SCALE GENOMIC DNA]</scope>
    <source>
        <strain evidence="4">DSM 14365 / CIP 107738 / JCM 11303 / AJ 13395 / SMP-2</strain>
    </source>
</reference>
<dbReference type="HOGENOM" id="CLU_136718_0_0_7"/>
<protein>
    <submittedName>
        <fullName evidence="3">Type IV pilus assembly PilZ</fullName>
    </submittedName>
</protein>
<dbReference type="SUPFAM" id="SSF141371">
    <property type="entry name" value="PilZ domain-like"/>
    <property type="match status" value="1"/>
</dbReference>
<dbReference type="NCBIfam" id="TIGR02266">
    <property type="entry name" value="gmx_TIGR02266"/>
    <property type="match status" value="1"/>
</dbReference>
<keyword evidence="4" id="KW-1185">Reference proteome</keyword>
<evidence type="ECO:0000313" key="3">
    <source>
        <dbReference type="EMBL" id="ACY17212.1"/>
    </source>
</evidence>
<accession>D0LRI4</accession>
<proteinExistence type="predicted"/>
<dbReference type="InterPro" id="IPR011752">
    <property type="entry name" value="PilV_Myxo-type"/>
</dbReference>